<protein>
    <submittedName>
        <fullName evidence="2">Uncharacterized protein</fullName>
    </submittedName>
</protein>
<dbReference type="PROSITE" id="PS51257">
    <property type="entry name" value="PROKAR_LIPOPROTEIN"/>
    <property type="match status" value="1"/>
</dbReference>
<name>A0A6N8KYA1_9SPHI</name>
<accession>A0A6N8KYA1</accession>
<keyword evidence="3" id="KW-1185">Reference proteome</keyword>
<proteinExistence type="predicted"/>
<sequence>MKNLTKLTFAIFAFMLLFIACSKDDDDGKNKPSSAEIDIYISGNGRNYWKNGQEFFVPHMPQYQGDNSTSAIMNMFVNGNDVHFVGVLSAVSWTAIYWKNNNPIRLEEYGNNSFQSRAEGIYAKGNDLYVCGWSYLQGEKRRAKYWKNGIATVLTDGTKEAWVTSILAEGDDVYVTGYEDYKAVYWKNNVKHELPEGNNAEQIIIHNGDVYILGLGYVDINANNGPKKIIVWKNGVANIVDEGRYNVTGMFIDNNDIYISGEESTNSNSNNYVRSAIYWKNGQKTVLTTNTEARTSGIAVNNEDVYVSGTEGDKPVYWKNRERVDLNFTGDYASTTAIQIVNK</sequence>
<dbReference type="OrthoDB" id="708305at2"/>
<keyword evidence="1" id="KW-0732">Signal</keyword>
<comment type="caution">
    <text evidence="2">The sequence shown here is derived from an EMBL/GenBank/DDBJ whole genome shotgun (WGS) entry which is preliminary data.</text>
</comment>
<dbReference type="Proteomes" id="UP000435036">
    <property type="component" value="Unassembled WGS sequence"/>
</dbReference>
<dbReference type="EMBL" id="WSQA01000002">
    <property type="protein sequence ID" value="MVZ60908.1"/>
    <property type="molecule type" value="Genomic_DNA"/>
</dbReference>
<dbReference type="AlphaFoldDB" id="A0A6N8KYA1"/>
<feature type="chain" id="PRO_5026672261" evidence="1">
    <location>
        <begin position="23"/>
        <end position="343"/>
    </location>
</feature>
<gene>
    <name evidence="2" type="ORF">GQF63_02615</name>
</gene>
<dbReference type="RefSeq" id="WP_160367564.1">
    <property type="nucleotide sequence ID" value="NZ_WSQA01000002.1"/>
</dbReference>
<evidence type="ECO:0000313" key="3">
    <source>
        <dbReference type="Proteomes" id="UP000435036"/>
    </source>
</evidence>
<evidence type="ECO:0000313" key="2">
    <source>
        <dbReference type="EMBL" id="MVZ60908.1"/>
    </source>
</evidence>
<organism evidence="2 3">
    <name type="scientific">Sphingobacterium humi</name>
    <dbReference type="NCBI Taxonomy" id="1796905"/>
    <lineage>
        <taxon>Bacteria</taxon>
        <taxon>Pseudomonadati</taxon>
        <taxon>Bacteroidota</taxon>
        <taxon>Sphingobacteriia</taxon>
        <taxon>Sphingobacteriales</taxon>
        <taxon>Sphingobacteriaceae</taxon>
        <taxon>Sphingobacterium</taxon>
    </lineage>
</organism>
<reference evidence="2 3" key="1">
    <citation type="submission" date="2019-12" db="EMBL/GenBank/DDBJ databases">
        <authorList>
            <person name="Dong K."/>
        </authorList>
    </citation>
    <scope>NUCLEOTIDE SEQUENCE [LARGE SCALE GENOMIC DNA]</scope>
    <source>
        <strain evidence="2 3">JCM 31225</strain>
    </source>
</reference>
<evidence type="ECO:0000256" key="1">
    <source>
        <dbReference type="SAM" id="SignalP"/>
    </source>
</evidence>
<dbReference type="SUPFAM" id="SSF63825">
    <property type="entry name" value="YWTD domain"/>
    <property type="match status" value="1"/>
</dbReference>
<feature type="signal peptide" evidence="1">
    <location>
        <begin position="1"/>
        <end position="22"/>
    </location>
</feature>